<keyword evidence="7 16" id="KW-0418">Kinase</keyword>
<dbReference type="InterPro" id="IPR008271">
    <property type="entry name" value="Ser/Thr_kinase_AS"/>
</dbReference>
<evidence type="ECO:0000259" key="15">
    <source>
        <dbReference type="PROSITE" id="PS50011"/>
    </source>
</evidence>
<dbReference type="FunFam" id="3.30.200.20:FF:000049">
    <property type="entry name" value="cyclin-dependent kinase-like 1 isoform X1"/>
    <property type="match status" value="1"/>
</dbReference>
<name>A0A2U9B009_SCOMX</name>
<dbReference type="Pfam" id="PF00069">
    <property type="entry name" value="Pkinase"/>
    <property type="match status" value="1"/>
</dbReference>
<dbReference type="GO" id="GO:0004693">
    <property type="term" value="F:cyclin-dependent protein serine/threonine kinase activity"/>
    <property type="evidence" value="ECO:0007669"/>
    <property type="project" value="UniProtKB-EC"/>
</dbReference>
<comment type="catalytic activity">
    <reaction evidence="11">
        <text>L-seryl-[protein] + ATP = O-phospho-L-seryl-[protein] + ADP + H(+)</text>
        <dbReference type="Rhea" id="RHEA:17989"/>
        <dbReference type="Rhea" id="RHEA-COMP:9863"/>
        <dbReference type="Rhea" id="RHEA-COMP:11604"/>
        <dbReference type="ChEBI" id="CHEBI:15378"/>
        <dbReference type="ChEBI" id="CHEBI:29999"/>
        <dbReference type="ChEBI" id="CHEBI:30616"/>
        <dbReference type="ChEBI" id="CHEBI:83421"/>
        <dbReference type="ChEBI" id="CHEBI:456216"/>
        <dbReference type="EC" id="2.7.11.24"/>
    </reaction>
</comment>
<dbReference type="AlphaFoldDB" id="A0A2U9B009"/>
<dbReference type="Proteomes" id="UP000246464">
    <property type="component" value="Chromosome 2"/>
</dbReference>
<feature type="region of interest" description="Disordered" evidence="14">
    <location>
        <begin position="755"/>
        <end position="799"/>
    </location>
</feature>
<dbReference type="EMBL" id="CP026244">
    <property type="protein sequence ID" value="AWO97262.1"/>
    <property type="molecule type" value="Genomic_DNA"/>
</dbReference>
<comment type="catalytic activity">
    <reaction evidence="10">
        <text>L-threonyl-[protein] + ATP = O-phospho-L-threonyl-[protein] + ADP + H(+)</text>
        <dbReference type="Rhea" id="RHEA:46608"/>
        <dbReference type="Rhea" id="RHEA-COMP:11060"/>
        <dbReference type="Rhea" id="RHEA-COMP:11605"/>
        <dbReference type="ChEBI" id="CHEBI:15378"/>
        <dbReference type="ChEBI" id="CHEBI:30013"/>
        <dbReference type="ChEBI" id="CHEBI:30616"/>
        <dbReference type="ChEBI" id="CHEBI:61977"/>
        <dbReference type="ChEBI" id="CHEBI:456216"/>
        <dbReference type="EC" id="2.7.11.22"/>
    </reaction>
</comment>
<feature type="region of interest" description="Disordered" evidence="14">
    <location>
        <begin position="660"/>
        <end position="715"/>
    </location>
</feature>
<comment type="catalytic activity">
    <reaction evidence="12">
        <text>L-seryl-[protein] + ATP = O-phospho-L-seryl-[protein] + ADP + H(+)</text>
        <dbReference type="Rhea" id="RHEA:17989"/>
        <dbReference type="Rhea" id="RHEA-COMP:9863"/>
        <dbReference type="Rhea" id="RHEA-COMP:11604"/>
        <dbReference type="ChEBI" id="CHEBI:15378"/>
        <dbReference type="ChEBI" id="CHEBI:29999"/>
        <dbReference type="ChEBI" id="CHEBI:30616"/>
        <dbReference type="ChEBI" id="CHEBI:83421"/>
        <dbReference type="ChEBI" id="CHEBI:456216"/>
        <dbReference type="EC" id="2.7.11.22"/>
    </reaction>
</comment>
<feature type="region of interest" description="Disordered" evidence="14">
    <location>
        <begin position="622"/>
        <end position="647"/>
    </location>
</feature>
<evidence type="ECO:0000256" key="6">
    <source>
        <dbReference type="ARBA" id="ARBA00022741"/>
    </source>
</evidence>
<comment type="cofactor">
    <cofactor evidence="1">
        <name>Mg(2+)</name>
        <dbReference type="ChEBI" id="CHEBI:18420"/>
    </cofactor>
</comment>
<evidence type="ECO:0000256" key="1">
    <source>
        <dbReference type="ARBA" id="ARBA00001946"/>
    </source>
</evidence>
<dbReference type="Gene3D" id="3.30.200.20">
    <property type="entry name" value="Phosphorylase Kinase, domain 1"/>
    <property type="match status" value="1"/>
</dbReference>
<evidence type="ECO:0000313" key="17">
    <source>
        <dbReference type="Proteomes" id="UP000246464"/>
    </source>
</evidence>
<keyword evidence="5" id="KW-0808">Transferase</keyword>
<feature type="region of interest" description="Disordered" evidence="14">
    <location>
        <begin position="315"/>
        <end position="487"/>
    </location>
</feature>
<evidence type="ECO:0000256" key="8">
    <source>
        <dbReference type="ARBA" id="ARBA00022840"/>
    </source>
</evidence>
<feature type="binding site" evidence="13">
    <location>
        <position position="34"/>
    </location>
    <ligand>
        <name>ATP</name>
        <dbReference type="ChEBI" id="CHEBI:30616"/>
    </ligand>
</feature>
<protein>
    <submittedName>
        <fullName evidence="16">Putative cyclin-dependent kinase-like 5</fullName>
    </submittedName>
</protein>
<keyword evidence="6 13" id="KW-0547">Nucleotide-binding</keyword>
<organism evidence="16 17">
    <name type="scientific">Scophthalmus maximus</name>
    <name type="common">Turbot</name>
    <name type="synonym">Psetta maxima</name>
    <dbReference type="NCBI Taxonomy" id="52904"/>
    <lineage>
        <taxon>Eukaryota</taxon>
        <taxon>Metazoa</taxon>
        <taxon>Chordata</taxon>
        <taxon>Craniata</taxon>
        <taxon>Vertebrata</taxon>
        <taxon>Euteleostomi</taxon>
        <taxon>Actinopterygii</taxon>
        <taxon>Neopterygii</taxon>
        <taxon>Teleostei</taxon>
        <taxon>Neoteleostei</taxon>
        <taxon>Acanthomorphata</taxon>
        <taxon>Carangaria</taxon>
        <taxon>Pleuronectiformes</taxon>
        <taxon>Pleuronectoidei</taxon>
        <taxon>Scophthalmidae</taxon>
        <taxon>Scophthalmus</taxon>
    </lineage>
</organism>
<feature type="compositionally biased region" description="Polar residues" evidence="14">
    <location>
        <begin position="755"/>
        <end position="766"/>
    </location>
</feature>
<proteinExistence type="inferred from homology"/>
<comment type="similarity">
    <text evidence="3">Belongs to the protein kinase superfamily. CMGC Ser/Thr protein kinase family. MAP kinase subfamily.</text>
</comment>
<keyword evidence="17" id="KW-1185">Reference proteome</keyword>
<dbReference type="GO" id="GO:0005524">
    <property type="term" value="F:ATP binding"/>
    <property type="evidence" value="ECO:0007669"/>
    <property type="project" value="UniProtKB-UniRule"/>
</dbReference>
<feature type="compositionally biased region" description="Low complexity" evidence="14">
    <location>
        <begin position="434"/>
        <end position="448"/>
    </location>
</feature>
<sequence length="1021" mass="112998">MERYESLGLVGEGSYGTVLKCRHRDSGRLVAIKKFVDSDDDKTVKKIALREIKLLRVPVNQSIAKPQLRHGNLVNLLEVWKRRRRWYLVFEFVERTLLDDLEHNPSGLDLNTSQQYLYQILSAAAFCHQQNIIHRDIKPENILVSQGGVVKLCDFGFARALASPAEGNVYTDYVATRWYRAPELLVGDIKYGKPVDVWAVGCLLVEMLTGQPLFPGDSDLDQIYHIVRCFGNLTAHHQELFYRNPVFSGVRLPECYGQVPLQQRFPAITSTALDLAQSCLQMDPERRAHCSELLEHPLFTQDSFHTRFLNELNAKMQKDHRENSTLPKITKAPRGEKGEGNEKNHRGRDNKQLEDMNHKVNKDKEKKDKAEKTKAKQPPKLSKTIRNTSEPLMTTKQSKTLGGKEIDNAARASVAMKSKPKATGAGSRKELPKSAKTLTSDSSKSTKTVTDRNENNTLVDKPKHGKVASPEPSENHSSSEDSLESTVDRTDFSLTLQACQPSSNDQIEVTTLTIPSVTKTCKISTASDHLTNQLTMETEQEGTYESSRVLPSNLEPSNTISNSCPEMTKTNTTLSINLPKTHASDLSSQSVAVFMEATAVHSTSTVPKGISNQELFKTDSTSIAKPTNDTGCETNKPSKDLPNQEDSFNIEDHEFLKISPENKTMGNRKSNISGRDHKEDPESSKIFGVHQQSTSKSKIAPESRTPSAPILCEIPNTNSSVETPIPKTLKISDKENRKDLALSLSISATTKSLLNQTSKVPGSSSIRQKHKDTEVSSFELPHSKPVTGQSPAKSFNNHSTFTGTVTLKIRKTTFPTEARKKCDNPERKDSITSISTIADSTSVLSTPTPDHRALKRSFVLHNMANADFNEIVLHSPPPSSTTPIPSFSVVNDHLTLRTGFHPGNHSLRCLDKTRHHGGICSRLARQAVSSHVTASSTAKVSDKSLSNQGSFLSDRGGVAMARKKSDVRFPDLSSSALPELRRRDGKHNVGIAKEQRKDKQPVPSISQSEHVSSDGRCAHTP</sequence>
<evidence type="ECO:0000256" key="3">
    <source>
        <dbReference type="ARBA" id="ARBA00008832"/>
    </source>
</evidence>
<feature type="domain" description="Protein kinase" evidence="15">
    <location>
        <begin position="4"/>
        <end position="299"/>
    </location>
</feature>
<feature type="compositionally biased region" description="Basic and acidic residues" evidence="14">
    <location>
        <begin position="1011"/>
        <end position="1021"/>
    </location>
</feature>
<evidence type="ECO:0000256" key="4">
    <source>
        <dbReference type="ARBA" id="ARBA00022527"/>
    </source>
</evidence>
<dbReference type="PROSITE" id="PS00107">
    <property type="entry name" value="PROTEIN_KINASE_ATP"/>
    <property type="match status" value="1"/>
</dbReference>
<comment type="catalytic activity">
    <reaction evidence="9">
        <text>L-threonyl-[protein] + ATP = O-phospho-L-threonyl-[protein] + ADP + H(+)</text>
        <dbReference type="Rhea" id="RHEA:46608"/>
        <dbReference type="Rhea" id="RHEA-COMP:11060"/>
        <dbReference type="Rhea" id="RHEA-COMP:11605"/>
        <dbReference type="ChEBI" id="CHEBI:15378"/>
        <dbReference type="ChEBI" id="CHEBI:30013"/>
        <dbReference type="ChEBI" id="CHEBI:30616"/>
        <dbReference type="ChEBI" id="CHEBI:61977"/>
        <dbReference type="ChEBI" id="CHEBI:456216"/>
        <dbReference type="EC" id="2.7.11.24"/>
    </reaction>
</comment>
<evidence type="ECO:0000313" key="16">
    <source>
        <dbReference type="EMBL" id="AWO97262.1"/>
    </source>
</evidence>
<accession>A0A2U9B009</accession>
<keyword evidence="8 13" id="KW-0067">ATP-binding</keyword>
<evidence type="ECO:0000256" key="7">
    <source>
        <dbReference type="ARBA" id="ARBA00022777"/>
    </source>
</evidence>
<evidence type="ECO:0000256" key="5">
    <source>
        <dbReference type="ARBA" id="ARBA00022679"/>
    </source>
</evidence>
<comment type="similarity">
    <text evidence="2">Belongs to the protein kinase superfamily. CMGC Ser/Thr protein kinase family. CDC2/CDKX subfamily.</text>
</comment>
<feature type="compositionally biased region" description="Polar residues" evidence="14">
    <location>
        <begin position="384"/>
        <end position="400"/>
    </location>
</feature>
<reference evidence="16 17" key="1">
    <citation type="submission" date="2017-12" db="EMBL/GenBank/DDBJ databases">
        <title>Integrating genomic resources of turbot (Scophthalmus maximus) in depth evaluation of genetic and physical mapping variation across individuals.</title>
        <authorList>
            <person name="Martinez P."/>
        </authorList>
    </citation>
    <scope>NUCLEOTIDE SEQUENCE [LARGE SCALE GENOMIC DNA]</scope>
</reference>
<dbReference type="PROSITE" id="PS50011">
    <property type="entry name" value="PROTEIN_KINASE_DOM"/>
    <property type="match status" value="1"/>
</dbReference>
<evidence type="ECO:0000256" key="10">
    <source>
        <dbReference type="ARBA" id="ARBA00047811"/>
    </source>
</evidence>
<evidence type="ECO:0000256" key="12">
    <source>
        <dbReference type="ARBA" id="ARBA00048367"/>
    </source>
</evidence>
<dbReference type="FunFam" id="1.10.510.10:FF:000624">
    <property type="entry name" value="Mitogen-activated protein kinase"/>
    <property type="match status" value="1"/>
</dbReference>
<gene>
    <name evidence="16" type="ORF">SMAX5B_004423</name>
</gene>
<dbReference type="Gene3D" id="1.10.510.10">
    <property type="entry name" value="Transferase(Phosphotransferase) domain 1"/>
    <property type="match status" value="1"/>
</dbReference>
<keyword evidence="4" id="KW-0723">Serine/threonine-protein kinase</keyword>
<evidence type="ECO:0000256" key="11">
    <source>
        <dbReference type="ARBA" id="ARBA00048312"/>
    </source>
</evidence>
<evidence type="ECO:0000256" key="13">
    <source>
        <dbReference type="PROSITE-ProRule" id="PRU10141"/>
    </source>
</evidence>
<evidence type="ECO:0000256" key="9">
    <source>
        <dbReference type="ARBA" id="ARBA00047592"/>
    </source>
</evidence>
<dbReference type="PROSITE" id="PS00108">
    <property type="entry name" value="PROTEIN_KINASE_ST"/>
    <property type="match status" value="1"/>
</dbReference>
<feature type="compositionally biased region" description="Polar residues" evidence="14">
    <location>
        <begin position="786"/>
        <end position="799"/>
    </location>
</feature>
<dbReference type="InterPro" id="IPR017441">
    <property type="entry name" value="Protein_kinase_ATP_BS"/>
</dbReference>
<evidence type="ECO:0000256" key="2">
    <source>
        <dbReference type="ARBA" id="ARBA00006485"/>
    </source>
</evidence>
<feature type="compositionally biased region" description="Polar residues" evidence="14">
    <location>
        <begin position="661"/>
        <end position="673"/>
    </location>
</feature>
<evidence type="ECO:0000256" key="14">
    <source>
        <dbReference type="SAM" id="MobiDB-lite"/>
    </source>
</evidence>
<dbReference type="SUPFAM" id="SSF56112">
    <property type="entry name" value="Protein kinase-like (PK-like)"/>
    <property type="match status" value="1"/>
</dbReference>
<dbReference type="SMART" id="SM00220">
    <property type="entry name" value="S_TKc"/>
    <property type="match status" value="1"/>
</dbReference>
<feature type="compositionally biased region" description="Basic and acidic residues" evidence="14">
    <location>
        <begin position="333"/>
        <end position="374"/>
    </location>
</feature>
<feature type="compositionally biased region" description="Basic and acidic residues" evidence="14">
    <location>
        <begin position="674"/>
        <end position="683"/>
    </location>
</feature>
<dbReference type="InterPro" id="IPR000719">
    <property type="entry name" value="Prot_kinase_dom"/>
</dbReference>
<feature type="region of interest" description="Disordered" evidence="14">
    <location>
        <begin position="931"/>
        <end position="1021"/>
    </location>
</feature>
<dbReference type="InterPro" id="IPR011009">
    <property type="entry name" value="Kinase-like_dom_sf"/>
</dbReference>
<dbReference type="InterPro" id="IPR050117">
    <property type="entry name" value="MAPK"/>
</dbReference>
<feature type="compositionally biased region" description="Polar residues" evidence="14">
    <location>
        <begin position="622"/>
        <end position="635"/>
    </location>
</feature>
<dbReference type="PANTHER" id="PTHR24055">
    <property type="entry name" value="MITOGEN-ACTIVATED PROTEIN KINASE"/>
    <property type="match status" value="1"/>
</dbReference>
<dbReference type="GO" id="GO:0004707">
    <property type="term" value="F:MAP kinase activity"/>
    <property type="evidence" value="ECO:0007669"/>
    <property type="project" value="UniProtKB-EC"/>
</dbReference>